<keyword evidence="1" id="KW-1133">Transmembrane helix</keyword>
<dbReference type="Proteomes" id="UP001519460">
    <property type="component" value="Unassembled WGS sequence"/>
</dbReference>
<dbReference type="AlphaFoldDB" id="A0ABD0LFY3"/>
<organism evidence="2 3">
    <name type="scientific">Batillaria attramentaria</name>
    <dbReference type="NCBI Taxonomy" id="370345"/>
    <lineage>
        <taxon>Eukaryota</taxon>
        <taxon>Metazoa</taxon>
        <taxon>Spiralia</taxon>
        <taxon>Lophotrochozoa</taxon>
        <taxon>Mollusca</taxon>
        <taxon>Gastropoda</taxon>
        <taxon>Caenogastropoda</taxon>
        <taxon>Sorbeoconcha</taxon>
        <taxon>Cerithioidea</taxon>
        <taxon>Batillariidae</taxon>
        <taxon>Batillaria</taxon>
    </lineage>
</organism>
<protein>
    <submittedName>
        <fullName evidence="2">Uncharacterized protein</fullName>
    </submittedName>
</protein>
<name>A0ABD0LFY3_9CAEN</name>
<accession>A0ABD0LFY3</accession>
<keyword evidence="1" id="KW-0812">Transmembrane</keyword>
<evidence type="ECO:0000256" key="1">
    <source>
        <dbReference type="SAM" id="Phobius"/>
    </source>
</evidence>
<reference evidence="2 3" key="1">
    <citation type="journal article" date="2023" name="Sci. Data">
        <title>Genome assembly of the Korean intertidal mud-creeper Batillaria attramentaria.</title>
        <authorList>
            <person name="Patra A.K."/>
            <person name="Ho P.T."/>
            <person name="Jun S."/>
            <person name="Lee S.J."/>
            <person name="Kim Y."/>
            <person name="Won Y.J."/>
        </authorList>
    </citation>
    <scope>NUCLEOTIDE SEQUENCE [LARGE SCALE GENOMIC DNA]</scope>
    <source>
        <strain evidence="2">Wonlab-2016</strain>
    </source>
</reference>
<keyword evidence="1" id="KW-0472">Membrane</keyword>
<comment type="caution">
    <text evidence="2">The sequence shown here is derived from an EMBL/GenBank/DDBJ whole genome shotgun (WGS) entry which is preliminary data.</text>
</comment>
<proteinExistence type="predicted"/>
<sequence>MHKADSLLTHRYRNLKELPALSSLARGLVDFLGAGSRWLSDTESARGLVMDGREVGLMGGVDAVVRAGADGVGSGGKTSSINYSGRATSNFFLLRAFAVLLVCYTISVRFLSL</sequence>
<keyword evidence="3" id="KW-1185">Reference proteome</keyword>
<dbReference type="EMBL" id="JACVVK020000052">
    <property type="protein sequence ID" value="KAK7498315.1"/>
    <property type="molecule type" value="Genomic_DNA"/>
</dbReference>
<evidence type="ECO:0000313" key="3">
    <source>
        <dbReference type="Proteomes" id="UP001519460"/>
    </source>
</evidence>
<feature type="transmembrane region" description="Helical" evidence="1">
    <location>
        <begin position="92"/>
        <end position="111"/>
    </location>
</feature>
<evidence type="ECO:0000313" key="2">
    <source>
        <dbReference type="EMBL" id="KAK7498315.1"/>
    </source>
</evidence>
<gene>
    <name evidence="2" type="ORF">BaRGS_00010575</name>
</gene>